<evidence type="ECO:0000313" key="2">
    <source>
        <dbReference type="EMBL" id="CUM89831.1"/>
    </source>
</evidence>
<gene>
    <name evidence="2" type="ORF">ERS852578_00953</name>
</gene>
<dbReference type="AlphaFoldDB" id="A0A173SHM7"/>
<protein>
    <recommendedName>
        <fullName evidence="1">DUF5716 domain-containing protein</fullName>
    </recommendedName>
</protein>
<evidence type="ECO:0000313" key="3">
    <source>
        <dbReference type="Proteomes" id="UP000095390"/>
    </source>
</evidence>
<dbReference type="RefSeq" id="WP_055182655.1">
    <property type="nucleotide sequence ID" value="NZ_CYYC01000008.1"/>
</dbReference>
<accession>A0A173SHM7</accession>
<dbReference type="Pfam" id="PF18980">
    <property type="entry name" value="DUF5716_C"/>
    <property type="match status" value="1"/>
</dbReference>
<feature type="domain" description="DUF5716" evidence="1">
    <location>
        <begin position="71"/>
        <end position="361"/>
    </location>
</feature>
<dbReference type="Proteomes" id="UP000095390">
    <property type="component" value="Unassembled WGS sequence"/>
</dbReference>
<evidence type="ECO:0000259" key="1">
    <source>
        <dbReference type="Pfam" id="PF18980"/>
    </source>
</evidence>
<dbReference type="InterPro" id="IPR043770">
    <property type="entry name" value="DUF5716_C"/>
</dbReference>
<proteinExistence type="predicted"/>
<organism evidence="2 3">
    <name type="scientific">Anaerobutyricum hallii</name>
    <dbReference type="NCBI Taxonomy" id="39488"/>
    <lineage>
        <taxon>Bacteria</taxon>
        <taxon>Bacillati</taxon>
        <taxon>Bacillota</taxon>
        <taxon>Clostridia</taxon>
        <taxon>Lachnospirales</taxon>
        <taxon>Lachnospiraceae</taxon>
        <taxon>Anaerobutyricum</taxon>
    </lineage>
</organism>
<sequence length="367" mass="42346">MEELETKKYAGIDLGRTSVQFSIYREGQEEMTEESFLLSEEEQKEYIESGMRQVERYMETGGLRWPDFQAVHFSMEDASEENRSKLKSAVSEELRKLHGVKVITHFRAFAEYVFHQERIMWDRNTLLLDYHDNKLSYVLIDQIRRSKQKAYRALQQRIDLNEYRVAEGTPEQDQNFGQMMKRFLVKNPANIIFLTGSGFEGNWMKKTLTYLCAGRRVFLGQNLYANGACLLGIHSIELMDEGMILMDGTDMVYHTVGVVTTEAGKPQYVPITSIGREWYNTHGSVDIILDKSQRVDFFYHNTKENEIEGAACDIKGLPKRPPKTTRIRIEVSFTSQTEGVILLKDMGFGEMFPATGKIIVFPFTLIS</sequence>
<reference evidence="2 3" key="1">
    <citation type="submission" date="2015-09" db="EMBL/GenBank/DDBJ databases">
        <authorList>
            <consortium name="Pathogen Informatics"/>
        </authorList>
    </citation>
    <scope>NUCLEOTIDE SEQUENCE [LARGE SCALE GENOMIC DNA]</scope>
    <source>
        <strain evidence="2 3">2789STDY5834966</strain>
    </source>
</reference>
<name>A0A173SHM7_9FIRM</name>
<dbReference type="OrthoDB" id="1918132at2"/>
<dbReference type="EMBL" id="CYYC01000008">
    <property type="protein sequence ID" value="CUM89831.1"/>
    <property type="molecule type" value="Genomic_DNA"/>
</dbReference>